<protein>
    <submittedName>
        <fullName evidence="3">Acyltransferase</fullName>
    </submittedName>
</protein>
<dbReference type="GO" id="GO:0016747">
    <property type="term" value="F:acyltransferase activity, transferring groups other than amino-acyl groups"/>
    <property type="evidence" value="ECO:0007669"/>
    <property type="project" value="InterPro"/>
</dbReference>
<organism evidence="3 4">
    <name type="scientific">Lichenifustis flavocetrariae</name>
    <dbReference type="NCBI Taxonomy" id="2949735"/>
    <lineage>
        <taxon>Bacteria</taxon>
        <taxon>Pseudomonadati</taxon>
        <taxon>Pseudomonadota</taxon>
        <taxon>Alphaproteobacteria</taxon>
        <taxon>Hyphomicrobiales</taxon>
        <taxon>Lichenihabitantaceae</taxon>
        <taxon>Lichenifustis</taxon>
    </lineage>
</organism>
<feature type="domain" description="Acyltransferase 3" evidence="2">
    <location>
        <begin position="39"/>
        <end position="370"/>
    </location>
</feature>
<dbReference type="Pfam" id="PF01757">
    <property type="entry name" value="Acyl_transf_3"/>
    <property type="match status" value="1"/>
</dbReference>
<name>A0AA42CMN3_9HYPH</name>
<keyword evidence="1" id="KW-0472">Membrane</keyword>
<proteinExistence type="predicted"/>
<feature type="transmembrane region" description="Helical" evidence="1">
    <location>
        <begin position="213"/>
        <end position="232"/>
    </location>
</feature>
<dbReference type="Proteomes" id="UP001165667">
    <property type="component" value="Unassembled WGS sequence"/>
</dbReference>
<evidence type="ECO:0000259" key="2">
    <source>
        <dbReference type="Pfam" id="PF01757"/>
    </source>
</evidence>
<dbReference type="PANTHER" id="PTHR23028:SF53">
    <property type="entry name" value="ACYL_TRANSF_3 DOMAIN-CONTAINING PROTEIN"/>
    <property type="match status" value="1"/>
</dbReference>
<comment type="caution">
    <text evidence="3">The sequence shown here is derived from an EMBL/GenBank/DDBJ whole genome shotgun (WGS) entry which is preliminary data.</text>
</comment>
<feature type="transmembrane region" description="Helical" evidence="1">
    <location>
        <begin position="189"/>
        <end position="206"/>
    </location>
</feature>
<evidence type="ECO:0000256" key="1">
    <source>
        <dbReference type="SAM" id="Phobius"/>
    </source>
</evidence>
<dbReference type="EMBL" id="JAMOIM010000006">
    <property type="protein sequence ID" value="MCW6508567.1"/>
    <property type="molecule type" value="Genomic_DNA"/>
</dbReference>
<evidence type="ECO:0000313" key="4">
    <source>
        <dbReference type="Proteomes" id="UP001165667"/>
    </source>
</evidence>
<keyword evidence="3" id="KW-0808">Transferase</keyword>
<dbReference type="PANTHER" id="PTHR23028">
    <property type="entry name" value="ACETYLTRANSFERASE"/>
    <property type="match status" value="1"/>
</dbReference>
<keyword evidence="4" id="KW-1185">Reference proteome</keyword>
<dbReference type="InterPro" id="IPR050879">
    <property type="entry name" value="Acyltransferase_3"/>
</dbReference>
<keyword evidence="1" id="KW-0812">Transmembrane</keyword>
<dbReference type="RefSeq" id="WP_282584937.1">
    <property type="nucleotide sequence ID" value="NZ_JAMOIM010000006.1"/>
</dbReference>
<dbReference type="GO" id="GO:0000271">
    <property type="term" value="P:polysaccharide biosynthetic process"/>
    <property type="evidence" value="ECO:0007669"/>
    <property type="project" value="TreeGrafter"/>
</dbReference>
<dbReference type="GO" id="GO:0016020">
    <property type="term" value="C:membrane"/>
    <property type="evidence" value="ECO:0007669"/>
    <property type="project" value="TreeGrafter"/>
</dbReference>
<feature type="transmembrane region" description="Helical" evidence="1">
    <location>
        <begin position="323"/>
        <end position="345"/>
    </location>
</feature>
<dbReference type="AlphaFoldDB" id="A0AA42CMN3"/>
<sequence>MTTILPIIGLILMMATSYALAWCFSRSQPVANQAARTGCLDGLRGYLALSVVAHHFLRVWNDARSGSMVAPDGNIVFQNLGPTAVMLFFMITAFLFYSKIVAARGTLDWRALYTSRFFRLIPAYWIVLAVMLILLMVLQDWKLQVSPSRFLSEVARWMLFTLPGGPPINGYRETGSLLAGVIWTLRYEWLFYLLLPVLALVVWHLGRTQILRLGMLVVGALVTAFGPAIVVFHFSSAFALPFLLGMIAAELNGIRSLRSFARDWRGTLAGLACLGLLLTCAPDESLTWRAPFLIVFFLTVVAGNSYFGLLARRPSILLGDASYSIYLLHGLALNAMPLVFGATIYADAQGLTGWLLLPPIAATIVVLAILNYRLVEAPFIRMGRDVLRARREAPVLAKIAP</sequence>
<dbReference type="InterPro" id="IPR002656">
    <property type="entry name" value="Acyl_transf_3_dom"/>
</dbReference>
<keyword evidence="1" id="KW-1133">Transmembrane helix</keyword>
<feature type="transmembrane region" description="Helical" evidence="1">
    <location>
        <begin position="75"/>
        <end position="97"/>
    </location>
</feature>
<evidence type="ECO:0000313" key="3">
    <source>
        <dbReference type="EMBL" id="MCW6508567.1"/>
    </source>
</evidence>
<accession>A0AA42CMN3</accession>
<reference evidence="3" key="1">
    <citation type="submission" date="2022-05" db="EMBL/GenBank/DDBJ databases">
        <authorList>
            <person name="Pankratov T."/>
        </authorList>
    </citation>
    <scope>NUCLEOTIDE SEQUENCE</scope>
    <source>
        <strain evidence="3">BP6-180914</strain>
    </source>
</reference>
<feature type="transmembrane region" description="Helical" evidence="1">
    <location>
        <begin position="351"/>
        <end position="372"/>
    </location>
</feature>
<feature type="transmembrane region" description="Helical" evidence="1">
    <location>
        <begin position="290"/>
        <end position="311"/>
    </location>
</feature>
<feature type="transmembrane region" description="Helical" evidence="1">
    <location>
        <begin position="117"/>
        <end position="138"/>
    </location>
</feature>
<gene>
    <name evidence="3" type="ORF">M8523_11110</name>
</gene>
<keyword evidence="3" id="KW-0012">Acyltransferase</keyword>